<dbReference type="FunFam" id="3.40.50.2000:FF:000047">
    <property type="entry name" value="Glycosyltransferase"/>
    <property type="match status" value="1"/>
</dbReference>
<dbReference type="InterPro" id="IPR002213">
    <property type="entry name" value="UDP_glucos_trans"/>
</dbReference>
<sequence>MAKLFALRGLKSTIATTSANARLHSKTIRNSQNMGLDISLLVIKFPDMEQTASREASSSTRDTLRKFIESTAALDEQLEQLLKEHRPDCLVADAFFTWATDVAAKFKIPRVVFHGTGFFPLCAIMSVLMHEPHEKVESDSEPFTIPNLPDEVRLSRKQLPPYVKQNAESPFTKSYREAKEAELKCFGVVVNSFYELERDYADHYRRVLGRKAWHIGPVSLCDKIKAKEKIGIDQAASIDDYECLKWLNSKRPNSVVYVCFGSMASFGDAQLTEIAMGLETSGKQFIWVVKNEKKQEGVGREEWLPQGFEERIEGKGLIIRGWAPQGMILEHEAIGGFVTHCGWNSLLEAVCAGVPMLTWPMFSEQFYNEKFVTEILGIGVGVGAQEWALVVEDSAVKREAIENGVKRIMDGEEAEKMRSRASVLSEMASRAFEEGGSSYSNFDAFIKELRLHRVEPLEN</sequence>
<dbReference type="Proteomes" id="UP000030645">
    <property type="component" value="Unassembled WGS sequence"/>
</dbReference>
<dbReference type="EC" id="2.4.1.-" evidence="5"/>
<accession>W9S664</accession>
<comment type="similarity">
    <text evidence="1 4">Belongs to the UDP-glycosyltransferase family.</text>
</comment>
<evidence type="ECO:0000313" key="6">
    <source>
        <dbReference type="EMBL" id="EXC17300.1"/>
    </source>
</evidence>
<evidence type="ECO:0000256" key="4">
    <source>
        <dbReference type="RuleBase" id="RU003718"/>
    </source>
</evidence>
<dbReference type="Pfam" id="PF00201">
    <property type="entry name" value="UDPGT"/>
    <property type="match status" value="1"/>
</dbReference>
<dbReference type="PANTHER" id="PTHR48047:SF45">
    <property type="entry name" value="SCOPOLETIN GLUCOSYLTRANSFERASE-LIKE"/>
    <property type="match status" value="1"/>
</dbReference>
<evidence type="ECO:0000256" key="3">
    <source>
        <dbReference type="ARBA" id="ARBA00022679"/>
    </source>
</evidence>
<dbReference type="EMBL" id="KE345811">
    <property type="protein sequence ID" value="EXC17300.1"/>
    <property type="molecule type" value="Genomic_DNA"/>
</dbReference>
<organism evidence="6 7">
    <name type="scientific">Morus notabilis</name>
    <dbReference type="NCBI Taxonomy" id="981085"/>
    <lineage>
        <taxon>Eukaryota</taxon>
        <taxon>Viridiplantae</taxon>
        <taxon>Streptophyta</taxon>
        <taxon>Embryophyta</taxon>
        <taxon>Tracheophyta</taxon>
        <taxon>Spermatophyta</taxon>
        <taxon>Magnoliopsida</taxon>
        <taxon>eudicotyledons</taxon>
        <taxon>Gunneridae</taxon>
        <taxon>Pentapetalae</taxon>
        <taxon>rosids</taxon>
        <taxon>fabids</taxon>
        <taxon>Rosales</taxon>
        <taxon>Moraceae</taxon>
        <taxon>Moreae</taxon>
        <taxon>Morus</taxon>
    </lineage>
</organism>
<name>W9S664_9ROSA</name>
<proteinExistence type="inferred from homology"/>
<dbReference type="KEGG" id="mnt:21410105"/>
<dbReference type="AlphaFoldDB" id="W9S664"/>
<dbReference type="SUPFAM" id="SSF53756">
    <property type="entry name" value="UDP-Glycosyltransferase/glycogen phosphorylase"/>
    <property type="match status" value="1"/>
</dbReference>
<evidence type="ECO:0000256" key="2">
    <source>
        <dbReference type="ARBA" id="ARBA00022676"/>
    </source>
</evidence>
<dbReference type="OrthoDB" id="5835829at2759"/>
<reference evidence="7" key="1">
    <citation type="submission" date="2013-01" db="EMBL/GenBank/DDBJ databases">
        <title>Draft Genome Sequence of a Mulberry Tree, Morus notabilis C.K. Schneid.</title>
        <authorList>
            <person name="He N."/>
            <person name="Zhao S."/>
        </authorList>
    </citation>
    <scope>NUCLEOTIDE SEQUENCE</scope>
</reference>
<evidence type="ECO:0000256" key="5">
    <source>
        <dbReference type="RuleBase" id="RU362057"/>
    </source>
</evidence>
<dbReference type="PROSITE" id="PS00375">
    <property type="entry name" value="UDPGT"/>
    <property type="match status" value="1"/>
</dbReference>
<keyword evidence="3 4" id="KW-0808">Transferase</keyword>
<dbReference type="CDD" id="cd03784">
    <property type="entry name" value="GT1_Gtf-like"/>
    <property type="match status" value="1"/>
</dbReference>
<dbReference type="InterPro" id="IPR035595">
    <property type="entry name" value="UDP_glycos_trans_CS"/>
</dbReference>
<dbReference type="eggNOG" id="KOG1192">
    <property type="taxonomic scope" value="Eukaryota"/>
</dbReference>
<dbReference type="PANTHER" id="PTHR48047">
    <property type="entry name" value="GLYCOSYLTRANSFERASE"/>
    <property type="match status" value="1"/>
</dbReference>
<dbReference type="Gene3D" id="3.40.50.2000">
    <property type="entry name" value="Glycogen Phosphorylase B"/>
    <property type="match status" value="2"/>
</dbReference>
<keyword evidence="7" id="KW-1185">Reference proteome</keyword>
<keyword evidence="2 4" id="KW-0328">Glycosyltransferase</keyword>
<evidence type="ECO:0000313" key="7">
    <source>
        <dbReference type="Proteomes" id="UP000030645"/>
    </source>
</evidence>
<dbReference type="STRING" id="981085.W9S664"/>
<evidence type="ECO:0000256" key="1">
    <source>
        <dbReference type="ARBA" id="ARBA00009995"/>
    </source>
</evidence>
<protein>
    <recommendedName>
        <fullName evidence="5">Glycosyltransferase</fullName>
        <ecNumber evidence="5">2.4.1.-</ecNumber>
    </recommendedName>
</protein>
<dbReference type="GO" id="GO:0035251">
    <property type="term" value="F:UDP-glucosyltransferase activity"/>
    <property type="evidence" value="ECO:0007669"/>
    <property type="project" value="TreeGrafter"/>
</dbReference>
<gene>
    <name evidence="6" type="ORF">L484_027488</name>
</gene>